<accession>A0A0B5AVM1</accession>
<proteinExistence type="predicted"/>
<keyword evidence="4" id="KW-1185">Reference proteome</keyword>
<dbReference type="Pfam" id="PF09279">
    <property type="entry name" value="EF-hand_like"/>
    <property type="match status" value="1"/>
</dbReference>
<dbReference type="AlphaFoldDB" id="A0A0B5AVM1"/>
<sequence length="116" mass="14622">MDQNRFEFLKSVVHRDYDKKRFDRLTQYFTQDDLKYLFYEAEQAYRLRMTYENTGVMMSRQALRNQLQEMEKERDYWKEQAEKLRKTYEPDKRLWVQQAVSRQIEEFKEQIKDLKL</sequence>
<dbReference type="KEGG" id="jeo:JMA_27320"/>
<name>A0A0B5AVM1_9BACL</name>
<keyword evidence="1" id="KW-0175">Coiled coil</keyword>
<evidence type="ECO:0000313" key="3">
    <source>
        <dbReference type="EMBL" id="AJD92049.1"/>
    </source>
</evidence>
<dbReference type="BioCyc" id="JESP1508404:G14D9-12012-MONOMER"/>
<reference evidence="3 4" key="1">
    <citation type="submission" date="2014-08" db="EMBL/GenBank/DDBJ databases">
        <title>Complete genome of a marine bacteria Jeotgalibacillus malaysiensis.</title>
        <authorList>
            <person name="Yaakop A.S."/>
            <person name="Chan K.-G."/>
            <person name="Goh K.M."/>
        </authorList>
    </citation>
    <scope>NUCLEOTIDE SEQUENCE [LARGE SCALE GENOMIC DNA]</scope>
    <source>
        <strain evidence="3 4">D5</strain>
    </source>
</reference>
<evidence type="ECO:0000256" key="1">
    <source>
        <dbReference type="SAM" id="Coils"/>
    </source>
</evidence>
<gene>
    <name evidence="3" type="ORF">JMA_27320</name>
</gene>
<organism evidence="3 4">
    <name type="scientific">Jeotgalibacillus malaysiensis</name>
    <dbReference type="NCBI Taxonomy" id="1508404"/>
    <lineage>
        <taxon>Bacteria</taxon>
        <taxon>Bacillati</taxon>
        <taxon>Bacillota</taxon>
        <taxon>Bacilli</taxon>
        <taxon>Bacillales</taxon>
        <taxon>Caryophanaceae</taxon>
        <taxon>Jeotgalibacillus</taxon>
    </lineage>
</organism>
<dbReference type="Proteomes" id="UP000031449">
    <property type="component" value="Chromosome"/>
</dbReference>
<dbReference type="EMBL" id="CP009416">
    <property type="protein sequence ID" value="AJD92049.1"/>
    <property type="molecule type" value="Genomic_DNA"/>
</dbReference>
<dbReference type="InterPro" id="IPR015359">
    <property type="entry name" value="PLC_EF-hand-like"/>
</dbReference>
<dbReference type="HOGENOM" id="CLU_2093537_0_0_9"/>
<evidence type="ECO:0000259" key="2">
    <source>
        <dbReference type="Pfam" id="PF09279"/>
    </source>
</evidence>
<dbReference type="STRING" id="1508404.JMA_27320"/>
<feature type="domain" description="Phosphoinositide-specific phospholipase C EF-hand-like" evidence="2">
    <location>
        <begin position="49"/>
        <end position="101"/>
    </location>
</feature>
<evidence type="ECO:0000313" key="4">
    <source>
        <dbReference type="Proteomes" id="UP000031449"/>
    </source>
</evidence>
<feature type="coiled-coil region" evidence="1">
    <location>
        <begin position="53"/>
        <end position="87"/>
    </location>
</feature>
<protein>
    <recommendedName>
        <fullName evidence="2">Phosphoinositide-specific phospholipase C EF-hand-like domain-containing protein</fullName>
    </recommendedName>
</protein>